<evidence type="ECO:0000313" key="2">
    <source>
        <dbReference type="Proteomes" id="UP000220158"/>
    </source>
</evidence>
<proteinExistence type="predicted"/>
<dbReference type="RefSeq" id="XP_028531489.1">
    <property type="nucleotide sequence ID" value="XM_028679300.1"/>
</dbReference>
<dbReference type="Proteomes" id="UP000220158">
    <property type="component" value="Chromosome 1"/>
</dbReference>
<organism evidence="1 2">
    <name type="scientific">Plasmodium relictum</name>
    <dbReference type="NCBI Taxonomy" id="85471"/>
    <lineage>
        <taxon>Eukaryota</taxon>
        <taxon>Sar</taxon>
        <taxon>Alveolata</taxon>
        <taxon>Apicomplexa</taxon>
        <taxon>Aconoidasida</taxon>
        <taxon>Haemosporida</taxon>
        <taxon>Plasmodiidae</taxon>
        <taxon>Plasmodium</taxon>
        <taxon>Plasmodium (Haemamoeba)</taxon>
    </lineage>
</organism>
<evidence type="ECO:0000313" key="1">
    <source>
        <dbReference type="EMBL" id="CRG98479.1"/>
    </source>
</evidence>
<keyword evidence="2" id="KW-1185">Reference proteome</keyword>
<dbReference type="EMBL" id="LN835296">
    <property type="protein sequence ID" value="CRG98479.1"/>
    <property type="molecule type" value="Genomic_DNA"/>
</dbReference>
<dbReference type="AlphaFoldDB" id="A0A1J1H0I2"/>
<sequence length="93" mass="10399">MEFKGFMPPHPNSPIPAGMKILPGNPRVNIPPQVYYSVRPIINEESFQMNIGGEVPSSWTINQIAHYIQFAGPDDSVFAERAKNLLRAKGYDV</sequence>
<accession>A0A1J1H0I2</accession>
<dbReference type="GeneID" id="39734379"/>
<name>A0A1J1H0I2_PLARL</name>
<dbReference type="KEGG" id="prel:PRELSG_0112900"/>
<reference evidence="1 2" key="1">
    <citation type="submission" date="2015-04" db="EMBL/GenBank/DDBJ databases">
        <authorList>
            <consortium name="Pathogen Informatics"/>
        </authorList>
    </citation>
    <scope>NUCLEOTIDE SEQUENCE [LARGE SCALE GENOMIC DNA]</scope>
    <source>
        <strain evidence="1 2">SGS1</strain>
    </source>
</reference>
<dbReference type="VEuPathDB" id="PlasmoDB:PRELSG_0112900"/>
<dbReference type="OrthoDB" id="390051at2759"/>
<protein>
    <submittedName>
        <fullName evidence="1">Gamete release protein, putative</fullName>
    </submittedName>
</protein>
<gene>
    <name evidence="1" type="primary">GAMER</name>
    <name evidence="1" type="ORF">PRELSG_0112900</name>
</gene>